<evidence type="ECO:0000313" key="2">
    <source>
        <dbReference type="Proteomes" id="UP000032142"/>
    </source>
</evidence>
<dbReference type="AlphaFoldDB" id="A0A0B0NAQ5"/>
<evidence type="ECO:0000313" key="1">
    <source>
        <dbReference type="EMBL" id="KHG09737.1"/>
    </source>
</evidence>
<organism evidence="1 2">
    <name type="scientific">Gossypium arboreum</name>
    <name type="common">Tree cotton</name>
    <name type="synonym">Gossypium nanking</name>
    <dbReference type="NCBI Taxonomy" id="29729"/>
    <lineage>
        <taxon>Eukaryota</taxon>
        <taxon>Viridiplantae</taxon>
        <taxon>Streptophyta</taxon>
        <taxon>Embryophyta</taxon>
        <taxon>Tracheophyta</taxon>
        <taxon>Spermatophyta</taxon>
        <taxon>Magnoliopsida</taxon>
        <taxon>eudicotyledons</taxon>
        <taxon>Gunneridae</taxon>
        <taxon>Pentapetalae</taxon>
        <taxon>rosids</taxon>
        <taxon>malvids</taxon>
        <taxon>Malvales</taxon>
        <taxon>Malvaceae</taxon>
        <taxon>Malvoideae</taxon>
        <taxon>Gossypium</taxon>
    </lineage>
</organism>
<reference evidence="2" key="1">
    <citation type="submission" date="2014-09" db="EMBL/GenBank/DDBJ databases">
        <authorList>
            <person name="Mudge J."/>
            <person name="Ramaraj T."/>
            <person name="Lindquist I.E."/>
            <person name="Bharti A.K."/>
            <person name="Sundararajan A."/>
            <person name="Cameron C.T."/>
            <person name="Woodward J.E."/>
            <person name="May G.D."/>
            <person name="Brubaker C."/>
            <person name="Broadhvest J."/>
            <person name="Wilkins T.A."/>
        </authorList>
    </citation>
    <scope>NUCLEOTIDE SEQUENCE</scope>
    <source>
        <strain evidence="2">cv. AKA8401</strain>
    </source>
</reference>
<gene>
    <name evidence="1" type="ORF">F383_13698</name>
</gene>
<name>A0A0B0NAQ5_GOSAR</name>
<sequence>MVNKSVSLFSSYSGLLSM</sequence>
<dbReference type="Proteomes" id="UP000032142">
    <property type="component" value="Unassembled WGS sequence"/>
</dbReference>
<accession>A0A0B0NAQ5</accession>
<proteinExistence type="predicted"/>
<keyword evidence="2" id="KW-1185">Reference proteome</keyword>
<protein>
    <submittedName>
        <fullName evidence="1">Uncharacterized protein</fullName>
    </submittedName>
</protein>
<dbReference type="EMBL" id="KN392009">
    <property type="protein sequence ID" value="KHG09737.1"/>
    <property type="molecule type" value="Genomic_DNA"/>
</dbReference>